<accession>K3YFB9</accession>
<reference evidence="3" key="1">
    <citation type="journal article" date="2012" name="Nat. Biotechnol.">
        <title>Reference genome sequence of the model plant Setaria.</title>
        <authorList>
            <person name="Bennetzen J.L."/>
            <person name="Schmutz J."/>
            <person name="Wang H."/>
            <person name="Percifield R."/>
            <person name="Hawkins J."/>
            <person name="Pontaroli A.C."/>
            <person name="Estep M."/>
            <person name="Feng L."/>
            <person name="Vaughn J.N."/>
            <person name="Grimwood J."/>
            <person name="Jenkins J."/>
            <person name="Barry K."/>
            <person name="Lindquist E."/>
            <person name="Hellsten U."/>
            <person name="Deshpande S."/>
            <person name="Wang X."/>
            <person name="Wu X."/>
            <person name="Mitros T."/>
            <person name="Triplett J."/>
            <person name="Yang X."/>
            <person name="Ye C.Y."/>
            <person name="Mauro-Herrera M."/>
            <person name="Wang L."/>
            <person name="Li P."/>
            <person name="Sharma M."/>
            <person name="Sharma R."/>
            <person name="Ronald P.C."/>
            <person name="Panaud O."/>
            <person name="Kellogg E.A."/>
            <person name="Brutnell T.P."/>
            <person name="Doust A.N."/>
            <person name="Tuskan G.A."/>
            <person name="Rokhsar D."/>
            <person name="Devos K.M."/>
        </authorList>
    </citation>
    <scope>NUCLEOTIDE SEQUENCE [LARGE SCALE GENOMIC DNA]</scope>
    <source>
        <strain evidence="3">cv. Yugu1</strain>
    </source>
</reference>
<evidence type="ECO:0000313" key="2">
    <source>
        <dbReference type="EnsemblPlants" id="KQK96129"/>
    </source>
</evidence>
<sequence>MTRAPPRWRRGSSGARRVSGSPSAASCRSSSIA</sequence>
<reference evidence="2" key="2">
    <citation type="submission" date="2018-08" db="UniProtKB">
        <authorList>
            <consortium name="EnsemblPlants"/>
        </authorList>
    </citation>
    <scope>IDENTIFICATION</scope>
    <source>
        <strain evidence="2">Yugu1</strain>
    </source>
</reference>
<dbReference type="InParanoid" id="K3YFB9"/>
<dbReference type="EnsemblPlants" id="KQK96129">
    <property type="protein sequence ID" value="KQK96129"/>
    <property type="gene ID" value="SETIT_012937mg"/>
</dbReference>
<organism evidence="2 3">
    <name type="scientific">Setaria italica</name>
    <name type="common">Foxtail millet</name>
    <name type="synonym">Panicum italicum</name>
    <dbReference type="NCBI Taxonomy" id="4555"/>
    <lineage>
        <taxon>Eukaryota</taxon>
        <taxon>Viridiplantae</taxon>
        <taxon>Streptophyta</taxon>
        <taxon>Embryophyta</taxon>
        <taxon>Tracheophyta</taxon>
        <taxon>Spermatophyta</taxon>
        <taxon>Magnoliopsida</taxon>
        <taxon>Liliopsida</taxon>
        <taxon>Poales</taxon>
        <taxon>Poaceae</taxon>
        <taxon>PACMAD clade</taxon>
        <taxon>Panicoideae</taxon>
        <taxon>Panicodae</taxon>
        <taxon>Paniceae</taxon>
        <taxon>Cenchrinae</taxon>
        <taxon>Setaria</taxon>
    </lineage>
</organism>
<dbReference type="HOGENOM" id="CLU_3385654_0_0_1"/>
<dbReference type="EMBL" id="AGNK02004043">
    <property type="status" value="NOT_ANNOTATED_CDS"/>
    <property type="molecule type" value="Genomic_DNA"/>
</dbReference>
<feature type="compositionally biased region" description="Low complexity" evidence="1">
    <location>
        <begin position="11"/>
        <end position="33"/>
    </location>
</feature>
<name>K3YFB9_SETIT</name>
<proteinExistence type="predicted"/>
<dbReference type="Proteomes" id="UP000004995">
    <property type="component" value="Unassembled WGS sequence"/>
</dbReference>
<feature type="region of interest" description="Disordered" evidence="1">
    <location>
        <begin position="1"/>
        <end position="33"/>
    </location>
</feature>
<dbReference type="Gramene" id="KQK96129">
    <property type="protein sequence ID" value="KQK96129"/>
    <property type="gene ID" value="SETIT_012937mg"/>
</dbReference>
<keyword evidence="3" id="KW-1185">Reference proteome</keyword>
<feature type="compositionally biased region" description="Basic residues" evidence="1">
    <location>
        <begin position="1"/>
        <end position="10"/>
    </location>
</feature>
<evidence type="ECO:0000256" key="1">
    <source>
        <dbReference type="SAM" id="MobiDB-lite"/>
    </source>
</evidence>
<protein>
    <submittedName>
        <fullName evidence="2">Uncharacterized protein</fullName>
    </submittedName>
</protein>
<evidence type="ECO:0000313" key="3">
    <source>
        <dbReference type="Proteomes" id="UP000004995"/>
    </source>
</evidence>
<dbReference type="AlphaFoldDB" id="K3YFB9"/>